<sequence>MTAWWQGAVIYQVYPRSFRDSDGDGVGDLRGLLAGLDHIASLGVDALWLSPIYVSPQADFGYDIADHCAIDPAYGTMADFDALVAGAHARGLKVMLDLVVGHTSVQHPWFIESRARRTGPLADRYIWADPRPDGTPPNNWLSVFGGPAWRWESRRRQYYLHHFLADQPALNLAEPATRDAVGEIMRFWMSRGVDGFRIDALDFMHRDPALRDNPAAPPKPEIPSKLFGMQLHQYDMMGPETPTILRHFRATADAFPDRALLGELSSQPGAHARVARSTGPGLLHMAYTLAPLRGAFDHTIASLLVQAAANPDGWACWCFSNHDVVRAATRWAPGGVAQPAVTRLLLALLLTLRGSICVYQGEELGLPEAQLPFEALRDPFGIEFWPDFAGRDGSRTPIPWQQSKPHAGFSTGTPWLPVPDTHLPLAIDAQEADPESPLHFTRALLKLRHEHPAMITGDLEPLDLPAPLLGFDRVDAASGARLRCLFNLSGQPAPVPPMLLVGAQPLADHVLPDPQGTLPPWGVALARVPTP</sequence>
<dbReference type="SMART" id="SM00642">
    <property type="entry name" value="Aamy"/>
    <property type="match status" value="1"/>
</dbReference>
<keyword evidence="3" id="KW-1185">Reference proteome</keyword>
<dbReference type="PANTHER" id="PTHR10357">
    <property type="entry name" value="ALPHA-AMYLASE FAMILY MEMBER"/>
    <property type="match status" value="1"/>
</dbReference>
<organism evidence="2 3">
    <name type="scientific">Falsiroseomonas oleicola</name>
    <dbReference type="NCBI Taxonomy" id="2801474"/>
    <lineage>
        <taxon>Bacteria</taxon>
        <taxon>Pseudomonadati</taxon>
        <taxon>Pseudomonadota</taxon>
        <taxon>Alphaproteobacteria</taxon>
        <taxon>Acetobacterales</taxon>
        <taxon>Roseomonadaceae</taxon>
        <taxon>Falsiroseomonas</taxon>
    </lineage>
</organism>
<comment type="caution">
    <text evidence="2">The sequence shown here is derived from an EMBL/GenBank/DDBJ whole genome shotgun (WGS) entry which is preliminary data.</text>
</comment>
<feature type="domain" description="Glycosyl hydrolase family 13 catalytic" evidence="1">
    <location>
        <begin position="12"/>
        <end position="395"/>
    </location>
</feature>
<dbReference type="InterPro" id="IPR006047">
    <property type="entry name" value="GH13_cat_dom"/>
</dbReference>
<accession>A0ABS6H6G6</accession>
<dbReference type="CDD" id="cd11330">
    <property type="entry name" value="AmyAc_OligoGlu"/>
    <property type="match status" value="1"/>
</dbReference>
<evidence type="ECO:0000313" key="3">
    <source>
        <dbReference type="Proteomes" id="UP000689967"/>
    </source>
</evidence>
<proteinExistence type="predicted"/>
<name>A0ABS6H6G6_9PROT</name>
<dbReference type="RefSeq" id="WP_216873622.1">
    <property type="nucleotide sequence ID" value="NZ_JAERQM010000001.1"/>
</dbReference>
<dbReference type="Pfam" id="PF00128">
    <property type="entry name" value="Alpha-amylase"/>
    <property type="match status" value="1"/>
</dbReference>
<dbReference type="EMBL" id="JAERQM010000001">
    <property type="protein sequence ID" value="MBU8543353.1"/>
    <property type="molecule type" value="Genomic_DNA"/>
</dbReference>
<protein>
    <submittedName>
        <fullName evidence="2">DUF3459 domain-containing protein</fullName>
    </submittedName>
</protein>
<evidence type="ECO:0000259" key="1">
    <source>
        <dbReference type="SMART" id="SM00642"/>
    </source>
</evidence>
<gene>
    <name evidence="2" type="ORF">JJQ90_06525</name>
</gene>
<reference evidence="2 3" key="1">
    <citation type="submission" date="2021-01" db="EMBL/GenBank/DDBJ databases">
        <title>Roseomonas sp. nov, a bacterium isolated from an oil production mixture in Yumen Oilfield.</title>
        <authorList>
            <person name="Wu D."/>
        </authorList>
    </citation>
    <scope>NUCLEOTIDE SEQUENCE [LARGE SCALE GENOMIC DNA]</scope>
    <source>
        <strain evidence="2 3">ROY-5-3</strain>
    </source>
</reference>
<evidence type="ECO:0000313" key="2">
    <source>
        <dbReference type="EMBL" id="MBU8543353.1"/>
    </source>
</evidence>
<dbReference type="PANTHER" id="PTHR10357:SF179">
    <property type="entry name" value="NEUTRAL AND BASIC AMINO ACID TRANSPORT PROTEIN RBAT"/>
    <property type="match status" value="1"/>
</dbReference>
<dbReference type="Proteomes" id="UP000689967">
    <property type="component" value="Unassembled WGS sequence"/>
</dbReference>